<dbReference type="EMBL" id="LGRX02000875">
    <property type="protein sequence ID" value="KAK3287379.1"/>
    <property type="molecule type" value="Genomic_DNA"/>
</dbReference>
<name>A0AAE0GZU4_9CHLO</name>
<proteinExistence type="predicted"/>
<sequence length="211" mass="23868">MKCTVSCNGRRVTYSSRIAFRQASVRSASVVRAWIRPRANSQRYKEFLRKSTHDVVSNSLGFREHRSRNPLPLKCSHNTDTYSPYGKSNKNWLKREAARLQETEPLPGDGLLLTRGSWEWVEASESRYRLQGTLEYHNITAKSEIFVTEVACTAVLLAPRGLHGLQCSVQEHGMGSFTVHPLLLQSLRPASLRPASPELWLAKCSTADNVW</sequence>
<dbReference type="Proteomes" id="UP001190700">
    <property type="component" value="Unassembled WGS sequence"/>
</dbReference>
<accession>A0AAE0GZU4</accession>
<evidence type="ECO:0000313" key="2">
    <source>
        <dbReference type="Proteomes" id="UP001190700"/>
    </source>
</evidence>
<reference evidence="1 2" key="1">
    <citation type="journal article" date="2015" name="Genome Biol. Evol.">
        <title>Comparative Genomics of a Bacterivorous Green Alga Reveals Evolutionary Causalities and Consequences of Phago-Mixotrophic Mode of Nutrition.</title>
        <authorList>
            <person name="Burns J.A."/>
            <person name="Paasch A."/>
            <person name="Narechania A."/>
            <person name="Kim E."/>
        </authorList>
    </citation>
    <scope>NUCLEOTIDE SEQUENCE [LARGE SCALE GENOMIC DNA]</scope>
    <source>
        <strain evidence="1 2">PLY_AMNH</strain>
    </source>
</reference>
<organism evidence="1 2">
    <name type="scientific">Cymbomonas tetramitiformis</name>
    <dbReference type="NCBI Taxonomy" id="36881"/>
    <lineage>
        <taxon>Eukaryota</taxon>
        <taxon>Viridiplantae</taxon>
        <taxon>Chlorophyta</taxon>
        <taxon>Pyramimonadophyceae</taxon>
        <taxon>Pyramimonadales</taxon>
        <taxon>Pyramimonadaceae</taxon>
        <taxon>Cymbomonas</taxon>
    </lineage>
</organism>
<comment type="caution">
    <text evidence="1">The sequence shown here is derived from an EMBL/GenBank/DDBJ whole genome shotgun (WGS) entry which is preliminary data.</text>
</comment>
<keyword evidence="2" id="KW-1185">Reference proteome</keyword>
<evidence type="ECO:0000313" key="1">
    <source>
        <dbReference type="EMBL" id="KAK3287379.1"/>
    </source>
</evidence>
<gene>
    <name evidence="1" type="ORF">CYMTET_5090</name>
</gene>
<dbReference type="AlphaFoldDB" id="A0AAE0GZU4"/>
<protein>
    <submittedName>
        <fullName evidence="1">Uncharacterized protein</fullName>
    </submittedName>
</protein>